<evidence type="ECO:0000313" key="3">
    <source>
        <dbReference type="Proteomes" id="UP001147746"/>
    </source>
</evidence>
<feature type="compositionally biased region" description="Polar residues" evidence="1">
    <location>
        <begin position="58"/>
        <end position="69"/>
    </location>
</feature>
<name>A0A9W9QBW3_9EURO</name>
<reference evidence="2" key="2">
    <citation type="journal article" date="2023" name="IMA Fungus">
        <title>Comparative genomic study of the Penicillium genus elucidates a diverse pangenome and 15 lateral gene transfer events.</title>
        <authorList>
            <person name="Petersen C."/>
            <person name="Sorensen T."/>
            <person name="Nielsen M.R."/>
            <person name="Sondergaard T.E."/>
            <person name="Sorensen J.L."/>
            <person name="Fitzpatrick D.A."/>
            <person name="Frisvad J.C."/>
            <person name="Nielsen K.L."/>
        </authorList>
    </citation>
    <scope>NUCLEOTIDE SEQUENCE</scope>
    <source>
        <strain evidence="2">IBT 21472</strain>
    </source>
</reference>
<dbReference type="EMBL" id="JAPZBO010000001">
    <property type="protein sequence ID" value="KAJ5330765.1"/>
    <property type="molecule type" value="Genomic_DNA"/>
</dbReference>
<gene>
    <name evidence="2" type="ORF">N7476_000548</name>
</gene>
<dbReference type="AlphaFoldDB" id="A0A9W9QBW3"/>
<keyword evidence="3" id="KW-1185">Reference proteome</keyword>
<sequence length="375" mass="42888">MKDLIQYRRRESFDWAEDAENEINDETDSFCWPTLHSARIDEHQESHSYSQSHSEPSTAMTSRSNSDGSSVLDRSHSNQKPLEDHELDTTCRTVDDVFHFRTHYCRSNPDFRHFNWSGEPASTRSATLPAEFLAIILSNPKALDPNKGLRIPSVLRRASKFIDSVVVNLANTDEGLLSLRGPQLQHAATGYVRCPSTHGWWLVESREDHDLDLDTSNSAHYLMSNLAIANGFTRGRIRTASGWAKTRQDIFTVRSKPRPPRRRHRTYCPSPLSQVWLVSDAKPDIIRKPLPELPQYQVTPASEERVRLPTPPSQIPSTDAQHLDLSRDPNLHCSFLYPAARPRWTIRKVLSKVRRKMRKMFSSVVHGLPDPDLNI</sequence>
<feature type="region of interest" description="Disordered" evidence="1">
    <location>
        <begin position="42"/>
        <end position="84"/>
    </location>
</feature>
<feature type="compositionally biased region" description="Basic and acidic residues" evidence="1">
    <location>
        <begin position="73"/>
        <end position="84"/>
    </location>
</feature>
<proteinExistence type="predicted"/>
<accession>A0A9W9QBW3</accession>
<reference evidence="2" key="1">
    <citation type="submission" date="2022-12" db="EMBL/GenBank/DDBJ databases">
        <authorList>
            <person name="Petersen C."/>
        </authorList>
    </citation>
    <scope>NUCLEOTIDE SEQUENCE</scope>
    <source>
        <strain evidence="2">IBT 21472</strain>
    </source>
</reference>
<protein>
    <submittedName>
        <fullName evidence="2">Uncharacterized protein</fullName>
    </submittedName>
</protein>
<organism evidence="2 3">
    <name type="scientific">Penicillium atrosanguineum</name>
    <dbReference type="NCBI Taxonomy" id="1132637"/>
    <lineage>
        <taxon>Eukaryota</taxon>
        <taxon>Fungi</taxon>
        <taxon>Dikarya</taxon>
        <taxon>Ascomycota</taxon>
        <taxon>Pezizomycotina</taxon>
        <taxon>Eurotiomycetes</taxon>
        <taxon>Eurotiomycetidae</taxon>
        <taxon>Eurotiales</taxon>
        <taxon>Aspergillaceae</taxon>
        <taxon>Penicillium</taxon>
    </lineage>
</organism>
<evidence type="ECO:0000256" key="1">
    <source>
        <dbReference type="SAM" id="MobiDB-lite"/>
    </source>
</evidence>
<feature type="compositionally biased region" description="Low complexity" evidence="1">
    <location>
        <begin position="47"/>
        <end position="57"/>
    </location>
</feature>
<comment type="caution">
    <text evidence="2">The sequence shown here is derived from an EMBL/GenBank/DDBJ whole genome shotgun (WGS) entry which is preliminary data.</text>
</comment>
<feature type="region of interest" description="Disordered" evidence="1">
    <location>
        <begin position="299"/>
        <end position="320"/>
    </location>
</feature>
<evidence type="ECO:0000313" key="2">
    <source>
        <dbReference type="EMBL" id="KAJ5330765.1"/>
    </source>
</evidence>
<dbReference type="Proteomes" id="UP001147746">
    <property type="component" value="Unassembled WGS sequence"/>
</dbReference>